<dbReference type="Pfam" id="PF00018">
    <property type="entry name" value="SH3_1"/>
    <property type="match status" value="1"/>
</dbReference>
<evidence type="ECO:0000313" key="5">
    <source>
        <dbReference type="Proteomes" id="UP000887540"/>
    </source>
</evidence>
<evidence type="ECO:0000313" key="6">
    <source>
        <dbReference type="WBParaSite" id="ACRNAN_scaffold12332.g17549.t1"/>
    </source>
</evidence>
<dbReference type="Proteomes" id="UP000887540">
    <property type="component" value="Unplaced"/>
</dbReference>
<feature type="region of interest" description="Disordered" evidence="3">
    <location>
        <begin position="1"/>
        <end position="75"/>
    </location>
</feature>
<dbReference type="InterPro" id="IPR036028">
    <property type="entry name" value="SH3-like_dom_sf"/>
</dbReference>
<feature type="compositionally biased region" description="Acidic residues" evidence="3">
    <location>
        <begin position="1"/>
        <end position="13"/>
    </location>
</feature>
<proteinExistence type="predicted"/>
<name>A0A914CNR4_9BILA</name>
<organism evidence="5 6">
    <name type="scientific">Acrobeloides nanus</name>
    <dbReference type="NCBI Taxonomy" id="290746"/>
    <lineage>
        <taxon>Eukaryota</taxon>
        <taxon>Metazoa</taxon>
        <taxon>Ecdysozoa</taxon>
        <taxon>Nematoda</taxon>
        <taxon>Chromadorea</taxon>
        <taxon>Rhabditida</taxon>
        <taxon>Tylenchina</taxon>
        <taxon>Cephalobomorpha</taxon>
        <taxon>Cephaloboidea</taxon>
        <taxon>Cephalobidae</taxon>
        <taxon>Acrobeloides</taxon>
    </lineage>
</organism>
<reference evidence="6" key="1">
    <citation type="submission" date="2022-11" db="UniProtKB">
        <authorList>
            <consortium name="WormBaseParasite"/>
        </authorList>
    </citation>
    <scope>IDENTIFICATION</scope>
</reference>
<dbReference type="SUPFAM" id="SSF50044">
    <property type="entry name" value="SH3-domain"/>
    <property type="match status" value="1"/>
</dbReference>
<feature type="compositionally biased region" description="Polar residues" evidence="3">
    <location>
        <begin position="18"/>
        <end position="29"/>
    </location>
</feature>
<dbReference type="Gene3D" id="2.30.30.40">
    <property type="entry name" value="SH3 Domains"/>
    <property type="match status" value="1"/>
</dbReference>
<evidence type="ECO:0000256" key="2">
    <source>
        <dbReference type="PROSITE-ProRule" id="PRU00192"/>
    </source>
</evidence>
<dbReference type="InterPro" id="IPR039687">
    <property type="entry name" value="NPHP1"/>
</dbReference>
<dbReference type="PROSITE" id="PS50002">
    <property type="entry name" value="SH3"/>
    <property type="match status" value="1"/>
</dbReference>
<dbReference type="InterPro" id="IPR001452">
    <property type="entry name" value="SH3_domain"/>
</dbReference>
<dbReference type="GO" id="GO:0005929">
    <property type="term" value="C:cilium"/>
    <property type="evidence" value="ECO:0007669"/>
    <property type="project" value="TreeGrafter"/>
</dbReference>
<accession>A0A914CNR4</accession>
<keyword evidence="1 2" id="KW-0728">SH3 domain</keyword>
<evidence type="ECO:0000256" key="3">
    <source>
        <dbReference type="SAM" id="MobiDB-lite"/>
    </source>
</evidence>
<dbReference type="GO" id="GO:0005737">
    <property type="term" value="C:cytoplasm"/>
    <property type="evidence" value="ECO:0007669"/>
    <property type="project" value="TreeGrafter"/>
</dbReference>
<dbReference type="GO" id="GO:0090251">
    <property type="term" value="P:protein localization involved in establishment of planar polarity"/>
    <property type="evidence" value="ECO:0007669"/>
    <property type="project" value="TreeGrafter"/>
</dbReference>
<keyword evidence="5" id="KW-1185">Reference proteome</keyword>
<dbReference type="PANTHER" id="PTHR15176:SF1">
    <property type="entry name" value="NEPHROCYSTIN-1"/>
    <property type="match status" value="1"/>
</dbReference>
<dbReference type="WBParaSite" id="ACRNAN_scaffold12332.g17549.t1">
    <property type="protein sequence ID" value="ACRNAN_scaffold12332.g17549.t1"/>
    <property type="gene ID" value="ACRNAN_scaffold12332.g17549"/>
</dbReference>
<dbReference type="PANTHER" id="PTHR15176">
    <property type="entry name" value="NEPHROCYSTIN"/>
    <property type="match status" value="1"/>
</dbReference>
<dbReference type="AlphaFoldDB" id="A0A914CNR4"/>
<feature type="domain" description="SH3" evidence="4">
    <location>
        <begin position="102"/>
        <end position="162"/>
    </location>
</feature>
<sequence>MYAEEDSEEETTEQEATGRSTGQQSTRGTSIPKPEQKTAVSTSKQLPSQQQRTQVEPPKTQIFEVPEPTQEIAQVPRIVRTEPDPPQPPPTQIPMPTQPFEVEGENFRVIENFMAEEPGDLDAQRGEILKILAVRPDGWWQARAADGNVGYVPKNVLEHFPEVQAQQQLEPPVEAPTQLPSQPAQTVVPPISEPYRLEAPQEPVQQPSFGAGSTIRGPMPVIVNEQEIVEPQMPEIAQIRTNGGDHFSLTCHLTPRLSESNLGFHDIYWYYNNRDKAYHIKKRKVRVCKLVKMLAVEKIQKTGNEPEEKFRLSVCLFDKRSSVGRQIVSNIHSMTLKTEIGGLTNFLSKITTSQERGKNFLVRSNYVQKEVVLKIELFHSNGTSLGAIEKVLLDENGKISLPNKTFTEDTTLGNGNAAGNFRIKFQVADVPSNLVMHADSLPDVLIVDETFIQVFAMYRQLVAEALAERETISKSTWICDPVIASFPRAAADIDLMLMFHYELTRKKALQKNDLKEFRFVYERYVLPICDGALLPQNPEAKRQYLEQFRARVETDKDDPVGFLCSQQFRPLTMKEYALDLCGEHALD</sequence>
<evidence type="ECO:0000259" key="4">
    <source>
        <dbReference type="PROSITE" id="PS50002"/>
    </source>
</evidence>
<evidence type="ECO:0000256" key="1">
    <source>
        <dbReference type="ARBA" id="ARBA00022443"/>
    </source>
</evidence>
<dbReference type="SMART" id="SM00326">
    <property type="entry name" value="SH3"/>
    <property type="match status" value="1"/>
</dbReference>
<protein>
    <submittedName>
        <fullName evidence="6">SH3 domain-containing protein</fullName>
    </submittedName>
</protein>
<feature type="compositionally biased region" description="Polar residues" evidence="3">
    <location>
        <begin position="38"/>
        <end position="54"/>
    </location>
</feature>